<keyword evidence="2" id="KW-0238">DNA-binding</keyword>
<dbReference type="InterPro" id="IPR001845">
    <property type="entry name" value="HTH_ArsR_DNA-bd_dom"/>
</dbReference>
<dbReference type="GO" id="GO:0003677">
    <property type="term" value="F:DNA binding"/>
    <property type="evidence" value="ECO:0007669"/>
    <property type="project" value="UniProtKB-KW"/>
</dbReference>
<dbReference type="InterPro" id="IPR018334">
    <property type="entry name" value="ArsR_HTH"/>
</dbReference>
<dbReference type="PROSITE" id="PS50987">
    <property type="entry name" value="HTH_ARSR_2"/>
    <property type="match status" value="1"/>
</dbReference>
<dbReference type="GO" id="GO:0003700">
    <property type="term" value="F:DNA-binding transcription factor activity"/>
    <property type="evidence" value="ECO:0007669"/>
    <property type="project" value="InterPro"/>
</dbReference>
<dbReference type="PATRIC" id="fig|1330330.3.peg.1944"/>
<dbReference type="Proteomes" id="UP000035159">
    <property type="component" value="Chromosome"/>
</dbReference>
<dbReference type="SMART" id="SM00418">
    <property type="entry name" value="HTH_ARSR"/>
    <property type="match status" value="1"/>
</dbReference>
<dbReference type="InterPro" id="IPR051011">
    <property type="entry name" value="Metal_resp_trans_reg"/>
</dbReference>
<evidence type="ECO:0000256" key="1">
    <source>
        <dbReference type="ARBA" id="ARBA00023015"/>
    </source>
</evidence>
<dbReference type="PANTHER" id="PTHR43132">
    <property type="entry name" value="ARSENICAL RESISTANCE OPERON REPRESSOR ARSR-RELATED"/>
    <property type="match status" value="1"/>
</dbReference>
<dbReference type="RefSeq" id="WP_047755164.1">
    <property type="nucleotide sequence ID" value="NZ_CAJUHA010000001.1"/>
</dbReference>
<dbReference type="InterPro" id="IPR036390">
    <property type="entry name" value="WH_DNA-bd_sf"/>
</dbReference>
<dbReference type="CDD" id="cd00090">
    <property type="entry name" value="HTH_ARSR"/>
    <property type="match status" value="1"/>
</dbReference>
<dbReference type="EMBL" id="CP011232">
    <property type="protein sequence ID" value="AKI98029.1"/>
    <property type="molecule type" value="Genomic_DNA"/>
</dbReference>
<dbReference type="SUPFAM" id="SSF46785">
    <property type="entry name" value="Winged helix' DNA-binding domain"/>
    <property type="match status" value="1"/>
</dbReference>
<evidence type="ECO:0000256" key="3">
    <source>
        <dbReference type="ARBA" id="ARBA00023163"/>
    </source>
</evidence>
<accession>A0A0G2ZEQ5</accession>
<dbReference type="PANTHER" id="PTHR43132:SF6">
    <property type="entry name" value="HTH-TYPE TRANSCRIPTIONAL REPRESSOR CZRA"/>
    <property type="match status" value="1"/>
</dbReference>
<sequence length="117" mass="13766">MEKKDYCQIYKTHINTEKFKEKANEVAGLSELFKVLSDETRTKIIYLLSLKELCTCDLAEILGITLPSVSHHLRLLKAFRIVKYRREGKVVFYSLTDKHVMDLINVAKEHFEEFLEE</sequence>
<reference evidence="5 6" key="1">
    <citation type="submission" date="2015-04" db="EMBL/GenBank/DDBJ databases">
        <title>Complete Genome Sequence of Kosmotoga pacifica SLHLJ1.</title>
        <authorList>
            <person name="Jiang L.J."/>
            <person name="Shao Z.Z."/>
            <person name="Jebbar M."/>
        </authorList>
    </citation>
    <scope>NUCLEOTIDE SEQUENCE [LARGE SCALE GENOMIC DNA]</scope>
    <source>
        <strain evidence="5 6">SLHLJ1</strain>
    </source>
</reference>
<dbReference type="PRINTS" id="PR00778">
    <property type="entry name" value="HTHARSR"/>
</dbReference>
<dbReference type="AlphaFoldDB" id="A0A0G2ZEQ5"/>
<dbReference type="Pfam" id="PF01022">
    <property type="entry name" value="HTH_5"/>
    <property type="match status" value="1"/>
</dbReference>
<dbReference type="InterPro" id="IPR011991">
    <property type="entry name" value="ArsR-like_HTH"/>
</dbReference>
<keyword evidence="3" id="KW-0804">Transcription</keyword>
<dbReference type="Gene3D" id="1.10.10.10">
    <property type="entry name" value="Winged helix-like DNA-binding domain superfamily/Winged helix DNA-binding domain"/>
    <property type="match status" value="1"/>
</dbReference>
<dbReference type="STRING" id="1330330.IX53_09545"/>
<dbReference type="OrthoDB" id="9794330at2"/>
<dbReference type="InterPro" id="IPR036388">
    <property type="entry name" value="WH-like_DNA-bd_sf"/>
</dbReference>
<organism evidence="5 6">
    <name type="scientific">Kosmotoga pacifica</name>
    <dbReference type="NCBI Taxonomy" id="1330330"/>
    <lineage>
        <taxon>Bacteria</taxon>
        <taxon>Thermotogati</taxon>
        <taxon>Thermotogota</taxon>
        <taxon>Thermotogae</taxon>
        <taxon>Kosmotogales</taxon>
        <taxon>Kosmotogaceae</taxon>
        <taxon>Kosmotoga</taxon>
    </lineage>
</organism>
<feature type="domain" description="HTH arsR-type" evidence="4">
    <location>
        <begin position="21"/>
        <end position="115"/>
    </location>
</feature>
<gene>
    <name evidence="5" type="ORF">IX53_09545</name>
</gene>
<dbReference type="PROSITE" id="PS00846">
    <property type="entry name" value="HTH_ARSR_1"/>
    <property type="match status" value="1"/>
</dbReference>
<keyword evidence="1" id="KW-0805">Transcription regulation</keyword>
<name>A0A0G2ZEQ5_9BACT</name>
<evidence type="ECO:0000313" key="5">
    <source>
        <dbReference type="EMBL" id="AKI98029.1"/>
    </source>
</evidence>
<dbReference type="KEGG" id="kpf:IX53_09545"/>
<evidence type="ECO:0000259" key="4">
    <source>
        <dbReference type="PROSITE" id="PS50987"/>
    </source>
</evidence>
<proteinExistence type="predicted"/>
<protein>
    <submittedName>
        <fullName evidence="5">ArsR family transcriptional regulator</fullName>
    </submittedName>
</protein>
<evidence type="ECO:0000313" key="6">
    <source>
        <dbReference type="Proteomes" id="UP000035159"/>
    </source>
</evidence>
<evidence type="ECO:0000256" key="2">
    <source>
        <dbReference type="ARBA" id="ARBA00023125"/>
    </source>
</evidence>
<dbReference type="NCBIfam" id="NF033788">
    <property type="entry name" value="HTH_metalloreg"/>
    <property type="match status" value="1"/>
</dbReference>
<keyword evidence="6" id="KW-1185">Reference proteome</keyword>